<accession>A0A195FQE6</accession>
<dbReference type="InterPro" id="IPR001453">
    <property type="entry name" value="MoaB/Mog_dom"/>
</dbReference>
<dbReference type="GO" id="GO:0005829">
    <property type="term" value="C:cytosol"/>
    <property type="evidence" value="ECO:0007669"/>
    <property type="project" value="TreeGrafter"/>
</dbReference>
<comment type="similarity">
    <text evidence="2">In the C-terminal section; belongs to the MoeA family.</text>
</comment>
<evidence type="ECO:0000256" key="2">
    <source>
        <dbReference type="ARBA" id="ARBA00008339"/>
    </source>
</evidence>
<keyword evidence="6" id="KW-1185">Reference proteome</keyword>
<dbReference type="GO" id="GO:0061599">
    <property type="term" value="F:molybdopterin molybdotransferase activity"/>
    <property type="evidence" value="ECO:0007669"/>
    <property type="project" value="TreeGrafter"/>
</dbReference>
<dbReference type="PANTHER" id="PTHR10192:SF5">
    <property type="entry name" value="GEPHYRIN"/>
    <property type="match status" value="1"/>
</dbReference>
<protein>
    <recommendedName>
        <fullName evidence="3">molybdopterin adenylyltransferase</fullName>
        <ecNumber evidence="3">2.7.7.75</ecNumber>
    </recommendedName>
</protein>
<sequence length="1271" mass="143050">MRGLRSRVRKELLRTLPSVSCYWPPDTRLRRQRQRGGKRADDCELRLRAASWRRTKAPTHQLVPLESVGWCCVARPRFSPNDVAFRDCDFRNKINATKRLLSISANNKADVIFITGHIDSTDRECINEAIKTIIINPKELSKILAISIKKIERNLEQITSYRTVCGIRNKTLIITLPGKDDVCIAAITDTLINTLHLIRNEDDENEETESVDFSNNNVSEQVKYIVYIKINKEYNNANNRHMEWTPLISLNDALLLINEIPKAGIINNTESVKISDAYGKILFENVYSKYNMPSFRSSKKHGYAVLVSDGKGMRQVLNNNNTFPPISLQCGTCVWVKSGAPVPNEATAVVEEKYTKRIISHLNNDKVYIEVMNKPQHGENINPIGYNIMKGKLILKQYTRIGPEEMGVLAASGYKEVVVAQQLSIGVLSIGNNLEEPGKPLNPGYIYDISRIIIISLLKDNHFSSSDFGIVNNTTLSIQKNIEEALDKVDILVTLGCANDKDLLKKILLEYFDANIYFGNINIKPGKSTTLATCKFKNKIKYFLCLSRNPVTAFIVAQVFVLPFLKKISCVKYAETPIPVPVYVKNPFILHHRPRLACTHLKWSENNVAMACSMGNLFKDKLCNIIGSNALLLLPKSENKEKAISDNEKIPDYNSNFCLHIIAFHCIRSGLSKAKIVSKISGTVKCILHGNIELFIACNEADVILIIGNNESVNGQLVKEAIKSVSDSQEVSKRVTRSLLNIEMSLNEIMSYKTIFGIRNQTLIVDLSGLHKNIKKCFAAIADMILQTIYLIRIDKDQNISLHDVASTSSDNKEIKTAVKRHRKSYLFPKHDYASTIKRPKESFPMISIADALSKIREIISENKNKIIFETVQLNDAYGRILYENVESTYNLPPFNISTKHGYAVRVIDGKGFRKVLQQDKKNMFSSMSLEPGTCVWVNSGDPIPDEATAVVQVKDVNQIKKSKDSHNTYVDILIKPQFNENIKPVGYELMKGKTVATPYTRIGPLEIGLLTASGRKEVIVIKNIPIGVLSIGNNLKEPGEILTSGFVYDINRITLITLLKEQGYNSLDFGIVNNMMASIKNKIDEALKKVDILVTTGSTNNRDLMKPILEEYYKADIHFGNVNIKPGKSTIFATCEIDNTKKYFWCLSGNPVSALITARIFLLSFLNEMYFNFYTEYAIVPASMESEYVLHSRSRATWTILRWIPERNCALVHCKGNAISDKLISALEANAILILPKKEDGKVALKSFTQALLIKIPNLCSNYFTDLNKV</sequence>
<organism evidence="5 6">
    <name type="scientific">Trachymyrmex septentrionalis</name>
    <dbReference type="NCBI Taxonomy" id="34720"/>
    <lineage>
        <taxon>Eukaryota</taxon>
        <taxon>Metazoa</taxon>
        <taxon>Ecdysozoa</taxon>
        <taxon>Arthropoda</taxon>
        <taxon>Hexapoda</taxon>
        <taxon>Insecta</taxon>
        <taxon>Pterygota</taxon>
        <taxon>Neoptera</taxon>
        <taxon>Endopterygota</taxon>
        <taxon>Hymenoptera</taxon>
        <taxon>Apocrita</taxon>
        <taxon>Aculeata</taxon>
        <taxon>Formicoidea</taxon>
        <taxon>Formicidae</taxon>
        <taxon>Myrmicinae</taxon>
        <taxon>Trachymyrmex</taxon>
    </lineage>
</organism>
<dbReference type="EMBL" id="KQ981335">
    <property type="protein sequence ID" value="KYN42641.1"/>
    <property type="molecule type" value="Genomic_DNA"/>
</dbReference>
<evidence type="ECO:0000259" key="4">
    <source>
        <dbReference type="SMART" id="SM00852"/>
    </source>
</evidence>
<dbReference type="GO" id="GO:0097112">
    <property type="term" value="P:gamma-aminobutyric acid receptor clustering"/>
    <property type="evidence" value="ECO:0007669"/>
    <property type="project" value="TreeGrafter"/>
</dbReference>
<dbReference type="Gene3D" id="2.40.340.10">
    <property type="entry name" value="MoeA, C-terminal, domain IV"/>
    <property type="match status" value="2"/>
</dbReference>
<dbReference type="InterPro" id="IPR036688">
    <property type="entry name" value="MoeA_C_domain_IV_sf"/>
</dbReference>
<dbReference type="GO" id="GO:0099634">
    <property type="term" value="C:postsynaptic specialization membrane"/>
    <property type="evidence" value="ECO:0007669"/>
    <property type="project" value="GOC"/>
</dbReference>
<dbReference type="GO" id="GO:0098970">
    <property type="term" value="P:postsynaptic neurotransmitter receptor diffusion trapping"/>
    <property type="evidence" value="ECO:0007669"/>
    <property type="project" value="TreeGrafter"/>
</dbReference>
<dbReference type="SMART" id="SM00852">
    <property type="entry name" value="MoCF_biosynth"/>
    <property type="match status" value="2"/>
</dbReference>
<dbReference type="STRING" id="34720.A0A195FQE6"/>
<evidence type="ECO:0000256" key="1">
    <source>
        <dbReference type="ARBA" id="ARBA00007589"/>
    </source>
</evidence>
<dbReference type="InterPro" id="IPR038987">
    <property type="entry name" value="MoeA-like"/>
</dbReference>
<dbReference type="InterPro" id="IPR005110">
    <property type="entry name" value="MoeA_linker/N"/>
</dbReference>
<feature type="domain" description="MoaB/Mog" evidence="4">
    <location>
        <begin position="426"/>
        <end position="567"/>
    </location>
</feature>
<dbReference type="GO" id="GO:0072579">
    <property type="term" value="P:glycine receptor clustering"/>
    <property type="evidence" value="ECO:0007669"/>
    <property type="project" value="TreeGrafter"/>
</dbReference>
<dbReference type="GO" id="GO:0007529">
    <property type="term" value="P:establishment of synaptic specificity at neuromuscular junction"/>
    <property type="evidence" value="ECO:0007669"/>
    <property type="project" value="TreeGrafter"/>
</dbReference>
<evidence type="ECO:0000256" key="3">
    <source>
        <dbReference type="ARBA" id="ARBA00012509"/>
    </source>
</evidence>
<dbReference type="Pfam" id="PF00994">
    <property type="entry name" value="MoCF_biosynth"/>
    <property type="match status" value="2"/>
</dbReference>
<dbReference type="SUPFAM" id="SSF63882">
    <property type="entry name" value="MoeA N-terminal region -like"/>
    <property type="match status" value="2"/>
</dbReference>
<dbReference type="InterPro" id="IPR036135">
    <property type="entry name" value="MoeA_linker/N_sf"/>
</dbReference>
<dbReference type="GO" id="GO:0061598">
    <property type="term" value="F:molybdopterin adenylyltransferase activity"/>
    <property type="evidence" value="ECO:0007669"/>
    <property type="project" value="UniProtKB-EC"/>
</dbReference>
<dbReference type="CDD" id="cd00887">
    <property type="entry name" value="MoeA"/>
    <property type="match status" value="1"/>
</dbReference>
<dbReference type="Gene3D" id="3.40.980.10">
    <property type="entry name" value="MoaB/Mog-like domain"/>
    <property type="match status" value="4"/>
</dbReference>
<evidence type="ECO:0000313" key="6">
    <source>
        <dbReference type="Proteomes" id="UP000078541"/>
    </source>
</evidence>
<dbReference type="GO" id="GO:0006777">
    <property type="term" value="P:Mo-molybdopterin cofactor biosynthetic process"/>
    <property type="evidence" value="ECO:0007669"/>
    <property type="project" value="TreeGrafter"/>
</dbReference>
<comment type="similarity">
    <text evidence="1">In the N-terminal section; belongs to the MoaB/Mog family.</text>
</comment>
<dbReference type="SUPFAM" id="SSF53218">
    <property type="entry name" value="Molybdenum cofactor biosynthesis proteins"/>
    <property type="match status" value="3"/>
</dbReference>
<dbReference type="EC" id="2.7.7.75" evidence="3"/>
<evidence type="ECO:0000313" key="5">
    <source>
        <dbReference type="EMBL" id="KYN42641.1"/>
    </source>
</evidence>
<dbReference type="InterPro" id="IPR036425">
    <property type="entry name" value="MoaB/Mog-like_dom_sf"/>
</dbReference>
<reference evidence="5 6" key="1">
    <citation type="submission" date="2016-03" db="EMBL/GenBank/DDBJ databases">
        <title>Trachymyrmex septentrionalis WGS genome.</title>
        <authorList>
            <person name="Nygaard S."/>
            <person name="Hu H."/>
            <person name="Boomsma J."/>
            <person name="Zhang G."/>
        </authorList>
    </citation>
    <scope>NUCLEOTIDE SEQUENCE [LARGE SCALE GENOMIC DNA]</scope>
    <source>
        <strain evidence="5">Tsep2-gDNA-1</strain>
        <tissue evidence="5">Whole body</tissue>
    </source>
</reference>
<dbReference type="GO" id="GO:0030425">
    <property type="term" value="C:dendrite"/>
    <property type="evidence" value="ECO:0007669"/>
    <property type="project" value="TreeGrafter"/>
</dbReference>
<dbReference type="PANTHER" id="PTHR10192">
    <property type="entry name" value="MOLYBDOPTERIN BIOSYNTHESIS PROTEIN"/>
    <property type="match status" value="1"/>
</dbReference>
<dbReference type="Gene3D" id="2.170.190.11">
    <property type="entry name" value="Molybdopterin biosynthesis moea protein, domain 3"/>
    <property type="match status" value="2"/>
</dbReference>
<dbReference type="Pfam" id="PF03453">
    <property type="entry name" value="MoeA_N"/>
    <property type="match status" value="2"/>
</dbReference>
<dbReference type="AlphaFoldDB" id="A0A195FQE6"/>
<dbReference type="Gene3D" id="3.90.105.10">
    <property type="entry name" value="Molybdopterin biosynthesis moea protein, domain 2"/>
    <property type="match status" value="2"/>
</dbReference>
<name>A0A195FQE6_9HYME</name>
<feature type="domain" description="MoaB/Mog" evidence="4">
    <location>
        <begin position="1028"/>
        <end position="1169"/>
    </location>
</feature>
<proteinExistence type="inferred from homology"/>
<dbReference type="Proteomes" id="UP000078541">
    <property type="component" value="Unassembled WGS sequence"/>
</dbReference>
<gene>
    <name evidence="5" type="ORF">ALC56_02976</name>
</gene>